<evidence type="ECO:0000256" key="2">
    <source>
        <dbReference type="ARBA" id="ARBA00022801"/>
    </source>
</evidence>
<dbReference type="Gene3D" id="3.40.50.300">
    <property type="entry name" value="P-loop containing nucleotide triphosphate hydrolases"/>
    <property type="match status" value="1"/>
</dbReference>
<dbReference type="GO" id="GO:0005524">
    <property type="term" value="F:ATP binding"/>
    <property type="evidence" value="ECO:0007669"/>
    <property type="project" value="UniProtKB-UniRule"/>
</dbReference>
<dbReference type="InterPro" id="IPR014014">
    <property type="entry name" value="RNA_helicase_DEAD_Q_motif"/>
</dbReference>
<proteinExistence type="inferred from homology"/>
<accession>A0A1S3E653</accession>
<feature type="domain" description="DEAD-box RNA helicase Q" evidence="7">
    <location>
        <begin position="63"/>
        <end position="91"/>
    </location>
</feature>
<dbReference type="InterPro" id="IPR027417">
    <property type="entry name" value="P-loop_NTPase"/>
</dbReference>
<dbReference type="GO" id="GO:0003724">
    <property type="term" value="F:RNA helicase activity"/>
    <property type="evidence" value="ECO:0007669"/>
    <property type="project" value="UniProtKB-EC"/>
</dbReference>
<name>A0A1S3E653_CICAR</name>
<dbReference type="KEGG" id="cam:105852033"/>
<keyword evidence="1 6" id="KW-0547">Nucleotide-binding</keyword>
<dbReference type="GO" id="GO:0003723">
    <property type="term" value="F:RNA binding"/>
    <property type="evidence" value="ECO:0007669"/>
    <property type="project" value="UniProtKB-UniRule"/>
</dbReference>
<dbReference type="GO" id="GO:0006265">
    <property type="term" value="P:DNA topological change"/>
    <property type="evidence" value="ECO:0007669"/>
    <property type="project" value="InterPro"/>
</dbReference>
<evidence type="ECO:0000256" key="1">
    <source>
        <dbReference type="ARBA" id="ARBA00022741"/>
    </source>
</evidence>
<dbReference type="STRING" id="3827.A0A1S3E653"/>
<dbReference type="eggNOG" id="KOG4628">
    <property type="taxonomic scope" value="Eukaryota"/>
</dbReference>
<dbReference type="GeneID" id="105852033"/>
<evidence type="ECO:0000256" key="4">
    <source>
        <dbReference type="ARBA" id="ARBA00022840"/>
    </source>
</evidence>
<evidence type="ECO:0000313" key="9">
    <source>
        <dbReference type="RefSeq" id="XP_012570903.1"/>
    </source>
</evidence>
<dbReference type="InterPro" id="IPR018522">
    <property type="entry name" value="TopoIIA_CS"/>
</dbReference>
<feature type="short sequence motif" description="Q motif" evidence="5">
    <location>
        <begin position="63"/>
        <end position="91"/>
    </location>
</feature>
<keyword evidence="6" id="KW-0694">RNA-binding</keyword>
<evidence type="ECO:0000259" key="7">
    <source>
        <dbReference type="PROSITE" id="PS51195"/>
    </source>
</evidence>
<keyword evidence="8" id="KW-1185">Reference proteome</keyword>
<evidence type="ECO:0000256" key="6">
    <source>
        <dbReference type="RuleBase" id="RU365068"/>
    </source>
</evidence>
<keyword evidence="4 6" id="KW-0067">ATP-binding</keyword>
<reference evidence="9" key="2">
    <citation type="submission" date="2025-08" db="UniProtKB">
        <authorList>
            <consortium name="RefSeq"/>
        </authorList>
    </citation>
    <scope>IDENTIFICATION</scope>
    <source>
        <tissue evidence="9">Etiolated seedlings</tissue>
    </source>
</reference>
<dbReference type="PROSITE" id="PS51195">
    <property type="entry name" value="Q_MOTIF"/>
    <property type="match status" value="1"/>
</dbReference>
<dbReference type="EC" id="3.6.4.13" evidence="6"/>
<reference evidence="8" key="1">
    <citation type="journal article" date="2013" name="Nat. Biotechnol.">
        <title>Draft genome sequence of chickpea (Cicer arietinum) provides a resource for trait improvement.</title>
        <authorList>
            <person name="Varshney R.K."/>
            <person name="Song C."/>
            <person name="Saxena R.K."/>
            <person name="Azam S."/>
            <person name="Yu S."/>
            <person name="Sharpe A.G."/>
            <person name="Cannon S."/>
            <person name="Baek J."/>
            <person name="Rosen B.D."/>
            <person name="Tar'an B."/>
            <person name="Millan T."/>
            <person name="Zhang X."/>
            <person name="Ramsay L.D."/>
            <person name="Iwata A."/>
            <person name="Wang Y."/>
            <person name="Nelson W."/>
            <person name="Farmer A.D."/>
            <person name="Gaur P.M."/>
            <person name="Soderlund C."/>
            <person name="Penmetsa R.V."/>
            <person name="Xu C."/>
            <person name="Bharti A.K."/>
            <person name="He W."/>
            <person name="Winter P."/>
            <person name="Zhao S."/>
            <person name="Hane J.K."/>
            <person name="Carrasquilla-Garcia N."/>
            <person name="Condie J.A."/>
            <person name="Upadhyaya H.D."/>
            <person name="Luo M.C."/>
            <person name="Thudi M."/>
            <person name="Gowda C.L."/>
            <person name="Singh N.P."/>
            <person name="Lichtenzveig J."/>
            <person name="Gali K.K."/>
            <person name="Rubio J."/>
            <person name="Nadarajan N."/>
            <person name="Dolezel J."/>
            <person name="Bansal K.C."/>
            <person name="Xu X."/>
            <person name="Edwards D."/>
            <person name="Zhang G."/>
            <person name="Kahl G."/>
            <person name="Gil J."/>
            <person name="Singh K.B."/>
            <person name="Datta S.K."/>
            <person name="Jackson S.A."/>
            <person name="Wang J."/>
            <person name="Cook D.R."/>
        </authorList>
    </citation>
    <scope>NUCLEOTIDE SEQUENCE [LARGE SCALE GENOMIC DNA]</scope>
    <source>
        <strain evidence="8">cv. CDC Frontier</strain>
    </source>
</reference>
<dbReference type="AlphaFoldDB" id="A0A1S3E653"/>
<dbReference type="PaxDb" id="3827-XP_004499456.1"/>
<comment type="function">
    <text evidence="6">RNA helicase.</text>
</comment>
<dbReference type="RefSeq" id="XP_012570903.1">
    <property type="nucleotide sequence ID" value="XM_012715449.1"/>
</dbReference>
<keyword evidence="2 6" id="KW-0378">Hydrolase</keyword>
<gene>
    <name evidence="9" type="primary">LOC105852033</name>
</gene>
<comment type="similarity">
    <text evidence="6">Belongs to the DEAD box helicase family.</text>
</comment>
<comment type="catalytic activity">
    <reaction evidence="6">
        <text>ATP + H2O = ADP + phosphate + H(+)</text>
        <dbReference type="Rhea" id="RHEA:13065"/>
        <dbReference type="ChEBI" id="CHEBI:15377"/>
        <dbReference type="ChEBI" id="CHEBI:15378"/>
        <dbReference type="ChEBI" id="CHEBI:30616"/>
        <dbReference type="ChEBI" id="CHEBI:43474"/>
        <dbReference type="ChEBI" id="CHEBI:456216"/>
        <dbReference type="EC" id="3.6.4.13"/>
    </reaction>
</comment>
<evidence type="ECO:0000256" key="5">
    <source>
        <dbReference type="PROSITE-ProRule" id="PRU00552"/>
    </source>
</evidence>
<dbReference type="OrthoDB" id="1936936at2759"/>
<protein>
    <recommendedName>
        <fullName evidence="6">ATP-dependent RNA helicase</fullName>
        <ecNumber evidence="6">3.6.4.13</ecNumber>
    </recommendedName>
</protein>
<organism evidence="8 9">
    <name type="scientific">Cicer arietinum</name>
    <name type="common">Chickpea</name>
    <name type="synonym">Garbanzo</name>
    <dbReference type="NCBI Taxonomy" id="3827"/>
    <lineage>
        <taxon>Eukaryota</taxon>
        <taxon>Viridiplantae</taxon>
        <taxon>Streptophyta</taxon>
        <taxon>Embryophyta</taxon>
        <taxon>Tracheophyta</taxon>
        <taxon>Spermatophyta</taxon>
        <taxon>Magnoliopsida</taxon>
        <taxon>eudicotyledons</taxon>
        <taxon>Gunneridae</taxon>
        <taxon>Pentapetalae</taxon>
        <taxon>rosids</taxon>
        <taxon>fabids</taxon>
        <taxon>Fabales</taxon>
        <taxon>Fabaceae</taxon>
        <taxon>Papilionoideae</taxon>
        <taxon>50 kb inversion clade</taxon>
        <taxon>NPAAA clade</taxon>
        <taxon>Hologalegina</taxon>
        <taxon>IRL clade</taxon>
        <taxon>Cicereae</taxon>
        <taxon>Cicer</taxon>
    </lineage>
</organism>
<dbReference type="Proteomes" id="UP000087171">
    <property type="component" value="Chromosome Ca5"/>
</dbReference>
<dbReference type="SUPFAM" id="SSF52540">
    <property type="entry name" value="P-loop containing nucleoside triphosphate hydrolases"/>
    <property type="match status" value="1"/>
</dbReference>
<dbReference type="PANTHER" id="PTHR24031">
    <property type="entry name" value="RNA HELICASE"/>
    <property type="match status" value="1"/>
</dbReference>
<evidence type="ECO:0000313" key="8">
    <source>
        <dbReference type="Proteomes" id="UP000087171"/>
    </source>
</evidence>
<dbReference type="PROSITE" id="PS00177">
    <property type="entry name" value="TOPOISOMERASE_II"/>
    <property type="match status" value="1"/>
</dbReference>
<dbReference type="GO" id="GO:0003918">
    <property type="term" value="F:DNA topoisomerase type II (double strand cut, ATP-hydrolyzing) activity"/>
    <property type="evidence" value="ECO:0007669"/>
    <property type="project" value="InterPro"/>
</dbReference>
<dbReference type="GO" id="GO:0016787">
    <property type="term" value="F:hydrolase activity"/>
    <property type="evidence" value="ECO:0007669"/>
    <property type="project" value="UniProtKB-KW"/>
</dbReference>
<dbReference type="GO" id="GO:0003677">
    <property type="term" value="F:DNA binding"/>
    <property type="evidence" value="ECO:0007669"/>
    <property type="project" value="InterPro"/>
</dbReference>
<keyword evidence="3 6" id="KW-0347">Helicase</keyword>
<sequence>MAQNAGYTAAIVNDNEDGGILVAMEGNSAEGSQFDANHYDTKMNELLAIDGQEFFAAYDEVHDSFDAMGLQENLMRDIYAYDFERPSTIQQRGIVPFCNGLDVIQQAQSGTGKTTTFCSRILQQL</sequence>
<evidence type="ECO:0000256" key="3">
    <source>
        <dbReference type="ARBA" id="ARBA00022806"/>
    </source>
</evidence>
<comment type="domain">
    <text evidence="6">The Q motif is unique to and characteristic of the DEAD box family of RNA helicases and controls ATP binding and hydrolysis.</text>
</comment>